<name>A0AAW2ZRM4_9EUKA</name>
<evidence type="ECO:0000313" key="1">
    <source>
        <dbReference type="EMBL" id="KAL0491376.1"/>
    </source>
</evidence>
<protein>
    <submittedName>
        <fullName evidence="1">Developmentally-regulated protein</fullName>
    </submittedName>
</protein>
<keyword evidence="2" id="KW-1185">Reference proteome</keyword>
<sequence length="355" mass="41035">MDRLNIQRITVNNASGEPLPQVFIDKNTNTMYKRIGEFYPLLSQKDLFGSIMSFLRFDEKLRLKFILVSKEFFAVYTRPYIFHWHTSVKHLLKMYSLLLLGNTAETNRIHTFLVPPPCTRKLTLCIDTSDPVPDCMIWMSLLTNLQEMYIDEKEYNLSCITSISFKKLSLKKLRMRLISTMYNFGMLRNYISEELAVGPDPKLPGFDPVLDQYADSFSDGEACFSKLRIKKLDVRWSFLFSDFTRMEGSEIEEIDMSVNDTSVIVDSNFAKGLSKIRGIKRINIYLVKCDSQDDEDNDGSDEEEHYADAEFNEDDQCFCTLHSLNRVSHLIGVDVVLHCNLHKVSVVNLDLKSNT</sequence>
<reference evidence="1 2" key="1">
    <citation type="submission" date="2024-03" db="EMBL/GenBank/DDBJ databases">
        <title>The Acrasis kona genome and developmental transcriptomes reveal deep origins of eukaryotic multicellular pathways.</title>
        <authorList>
            <person name="Sheikh S."/>
            <person name="Fu C.-J."/>
            <person name="Brown M.W."/>
            <person name="Baldauf S.L."/>
        </authorList>
    </citation>
    <scope>NUCLEOTIDE SEQUENCE [LARGE SCALE GENOMIC DNA]</scope>
    <source>
        <strain evidence="1 2">ATCC MYA-3509</strain>
    </source>
</reference>
<evidence type="ECO:0000313" key="2">
    <source>
        <dbReference type="Proteomes" id="UP001431209"/>
    </source>
</evidence>
<dbReference type="AlphaFoldDB" id="A0AAW2ZRM4"/>
<proteinExistence type="predicted"/>
<organism evidence="1 2">
    <name type="scientific">Acrasis kona</name>
    <dbReference type="NCBI Taxonomy" id="1008807"/>
    <lineage>
        <taxon>Eukaryota</taxon>
        <taxon>Discoba</taxon>
        <taxon>Heterolobosea</taxon>
        <taxon>Tetramitia</taxon>
        <taxon>Eutetramitia</taxon>
        <taxon>Acrasidae</taxon>
        <taxon>Acrasis</taxon>
    </lineage>
</organism>
<comment type="caution">
    <text evidence="1">The sequence shown here is derived from an EMBL/GenBank/DDBJ whole genome shotgun (WGS) entry which is preliminary data.</text>
</comment>
<gene>
    <name evidence="1" type="ORF">AKO1_009897</name>
</gene>
<accession>A0AAW2ZRM4</accession>
<dbReference type="Proteomes" id="UP001431209">
    <property type="component" value="Unassembled WGS sequence"/>
</dbReference>
<dbReference type="EMBL" id="JAOPGA020001789">
    <property type="protein sequence ID" value="KAL0491376.1"/>
    <property type="molecule type" value="Genomic_DNA"/>
</dbReference>